<dbReference type="PANTHER" id="PTHR43884:SF20">
    <property type="entry name" value="ACYL-COA DEHYDROGENASE FADE28"/>
    <property type="match status" value="1"/>
</dbReference>
<dbReference type="SUPFAM" id="SSF56645">
    <property type="entry name" value="Acyl-CoA dehydrogenase NM domain-like"/>
    <property type="match status" value="1"/>
</dbReference>
<protein>
    <submittedName>
        <fullName evidence="4">Alkylation response protein AidB-like acyl-CoA dehydrogenase</fullName>
    </submittedName>
</protein>
<proteinExistence type="predicted"/>
<dbReference type="InterPro" id="IPR037069">
    <property type="entry name" value="AcylCoA_DH/ox_N_sf"/>
</dbReference>
<reference evidence="4 5" key="1">
    <citation type="submission" date="2023-07" db="EMBL/GenBank/DDBJ databases">
        <title>Sequencing the genomes of 1000 actinobacteria strains.</title>
        <authorList>
            <person name="Klenk H.-P."/>
        </authorList>
    </citation>
    <scope>NUCLEOTIDE SEQUENCE [LARGE SCALE GENOMIC DNA]</scope>
    <source>
        <strain evidence="4 5">DSM 19426</strain>
    </source>
</reference>
<keyword evidence="2" id="KW-0274">FAD</keyword>
<name>A0ABU2BPT2_9ACTN</name>
<evidence type="ECO:0000256" key="1">
    <source>
        <dbReference type="ARBA" id="ARBA00022630"/>
    </source>
</evidence>
<dbReference type="InterPro" id="IPR009100">
    <property type="entry name" value="AcylCoA_DH/oxidase_NM_dom_sf"/>
</dbReference>
<evidence type="ECO:0000256" key="2">
    <source>
        <dbReference type="ARBA" id="ARBA00022827"/>
    </source>
</evidence>
<dbReference type="SUPFAM" id="SSF47203">
    <property type="entry name" value="Acyl-CoA dehydrogenase C-terminal domain-like"/>
    <property type="match status" value="1"/>
</dbReference>
<comment type="caution">
    <text evidence="4">The sequence shown here is derived from an EMBL/GenBank/DDBJ whole genome shotgun (WGS) entry which is preliminary data.</text>
</comment>
<dbReference type="Gene3D" id="2.40.110.10">
    <property type="entry name" value="Butyryl-CoA Dehydrogenase, subunit A, domain 2"/>
    <property type="match status" value="1"/>
</dbReference>
<dbReference type="Gene3D" id="1.10.540.10">
    <property type="entry name" value="Acyl-CoA dehydrogenase/oxidase, N-terminal domain"/>
    <property type="match status" value="1"/>
</dbReference>
<dbReference type="InterPro" id="IPR046373">
    <property type="entry name" value="Acyl-CoA_Oxase/DH_mid-dom_sf"/>
</dbReference>
<dbReference type="PANTHER" id="PTHR43884">
    <property type="entry name" value="ACYL-COA DEHYDROGENASE"/>
    <property type="match status" value="1"/>
</dbReference>
<keyword evidence="3" id="KW-0560">Oxidoreductase</keyword>
<dbReference type="Proteomes" id="UP001183648">
    <property type="component" value="Unassembled WGS sequence"/>
</dbReference>
<sequence length="374" mass="39742">MTIMRRERATLEDYLPGLDKYLADRPLEELEAPGNGSLEVFREVGGPALMVPADLGGKGASLVDAVRIQRAVGSRSPSLAVASTMHHFSVASLVELTAVGDGFEWAMLTAIAEQQWLLSSGFAEGRPGQHILSPGMRGTAVEGGLLVNGVKKPCSLTWSMHLMSASVAVTDPDGGPDRLAIVLIPAESEGLERTRFWQSPALTGAESDQVTLTDVLVPEALVFYPEDGDHMDPIQARGFVWFELLVSASYLGAATRLAERVLREHRGSDQDRTDLAVELETAMAALEEVARASETSEDDDDLLARALFARYATERTIERVVMAASAAAGGMAFIGSGEVAYLLAATRALAFHPPSRAAASGPLAAYLAGEPLAL</sequence>
<evidence type="ECO:0000256" key="3">
    <source>
        <dbReference type="ARBA" id="ARBA00023002"/>
    </source>
</evidence>
<gene>
    <name evidence="4" type="ORF">J2S63_000183</name>
</gene>
<evidence type="ECO:0000313" key="4">
    <source>
        <dbReference type="EMBL" id="MDR7360630.1"/>
    </source>
</evidence>
<organism evidence="4 5">
    <name type="scientific">Nocardioides marmoribigeumensis</name>
    <dbReference type="NCBI Taxonomy" id="433649"/>
    <lineage>
        <taxon>Bacteria</taxon>
        <taxon>Bacillati</taxon>
        <taxon>Actinomycetota</taxon>
        <taxon>Actinomycetes</taxon>
        <taxon>Propionibacteriales</taxon>
        <taxon>Nocardioidaceae</taxon>
        <taxon>Nocardioides</taxon>
    </lineage>
</organism>
<dbReference type="EMBL" id="JAVDYG010000001">
    <property type="protein sequence ID" value="MDR7360630.1"/>
    <property type="molecule type" value="Genomic_DNA"/>
</dbReference>
<dbReference type="RefSeq" id="WP_310297376.1">
    <property type="nucleotide sequence ID" value="NZ_BAAAPS010000011.1"/>
</dbReference>
<keyword evidence="5" id="KW-1185">Reference proteome</keyword>
<accession>A0ABU2BPT2</accession>
<dbReference type="InterPro" id="IPR036250">
    <property type="entry name" value="AcylCo_DH-like_C"/>
</dbReference>
<evidence type="ECO:0000313" key="5">
    <source>
        <dbReference type="Proteomes" id="UP001183648"/>
    </source>
</evidence>
<keyword evidence="1" id="KW-0285">Flavoprotein</keyword>